<dbReference type="InterPro" id="IPR029058">
    <property type="entry name" value="AB_hydrolase_fold"/>
</dbReference>
<dbReference type="RefSeq" id="WP_118096938.1">
    <property type="nucleotide sequence ID" value="NZ_QRVL01000002.1"/>
</dbReference>
<dbReference type="InterPro" id="IPR049492">
    <property type="entry name" value="BD-FAE-like_dom"/>
</dbReference>
<dbReference type="SUPFAM" id="SSF53474">
    <property type="entry name" value="alpha/beta-Hydrolases"/>
    <property type="match status" value="1"/>
</dbReference>
<feature type="domain" description="BD-FAE-like" evidence="1">
    <location>
        <begin position="100"/>
        <end position="194"/>
    </location>
</feature>
<comment type="caution">
    <text evidence="2">The sequence shown here is derived from an EMBL/GenBank/DDBJ whole genome shotgun (WGS) entry which is preliminary data.</text>
</comment>
<dbReference type="Gene3D" id="3.40.50.1820">
    <property type="entry name" value="alpha/beta hydrolase"/>
    <property type="match status" value="1"/>
</dbReference>
<protein>
    <submittedName>
        <fullName evidence="2">Alpha/beta hydrolase</fullName>
    </submittedName>
</protein>
<sequence>MKYHDITPEMTIGDLVKSKAYGDFGTHIFTNMTPDHWNALLASYGFEKVGFVPTLHRMEELASTGKNYLYPLYSEEERMSEWDKESPAFLHFPGPVAGRPYAIIIPGGAFNRQWGLVEGMAIAAALNEMGYTAFVLFYRTKQDAVVAKAIEDMYACIRQIEARADEFEVQAGHYMIGGFSAGATLAGEIGSTNFGWKSAGVPKPEMIFLAYTAVRMKDFYAGYTAFPAGHPVHDGAAAFLRRVAGPEITPEAVEPFDLTSHMDASYPPVYLTANEDDHTAPFSNSLTVAETCEKLGIPHKTRFGKTGDHGFGLGIGLEVEGWLSEAVSFWEEVR</sequence>
<proteinExistence type="predicted"/>
<evidence type="ECO:0000313" key="3">
    <source>
        <dbReference type="Proteomes" id="UP000266172"/>
    </source>
</evidence>
<dbReference type="Pfam" id="PF20434">
    <property type="entry name" value="BD-FAE"/>
    <property type="match status" value="1"/>
</dbReference>
<evidence type="ECO:0000259" key="1">
    <source>
        <dbReference type="Pfam" id="PF20434"/>
    </source>
</evidence>
<accession>A0A395V8W6</accession>
<reference evidence="2 3" key="1">
    <citation type="submission" date="2018-08" db="EMBL/GenBank/DDBJ databases">
        <title>A genome reference for cultivated species of the human gut microbiota.</title>
        <authorList>
            <person name="Zou Y."/>
            <person name="Xue W."/>
            <person name="Luo G."/>
        </authorList>
    </citation>
    <scope>NUCLEOTIDE SEQUENCE [LARGE SCALE GENOMIC DNA]</scope>
    <source>
        <strain evidence="2 3">AF22-12AC</strain>
    </source>
</reference>
<gene>
    <name evidence="2" type="ORF">DWX93_05665</name>
</gene>
<dbReference type="EMBL" id="QRVL01000002">
    <property type="protein sequence ID" value="RGS41594.1"/>
    <property type="molecule type" value="Genomic_DNA"/>
</dbReference>
<name>A0A395V8W6_9FIRM</name>
<evidence type="ECO:0000313" key="2">
    <source>
        <dbReference type="EMBL" id="RGS41594.1"/>
    </source>
</evidence>
<dbReference type="AlphaFoldDB" id="A0A395V8W6"/>
<dbReference type="GO" id="GO:0016787">
    <property type="term" value="F:hydrolase activity"/>
    <property type="evidence" value="ECO:0007669"/>
    <property type="project" value="UniProtKB-KW"/>
</dbReference>
<dbReference type="Proteomes" id="UP000266172">
    <property type="component" value="Unassembled WGS sequence"/>
</dbReference>
<organism evidence="2 3">
    <name type="scientific">Roseburia hominis</name>
    <dbReference type="NCBI Taxonomy" id="301301"/>
    <lineage>
        <taxon>Bacteria</taxon>
        <taxon>Bacillati</taxon>
        <taxon>Bacillota</taxon>
        <taxon>Clostridia</taxon>
        <taxon>Lachnospirales</taxon>
        <taxon>Lachnospiraceae</taxon>
        <taxon>Roseburia</taxon>
    </lineage>
</organism>
<keyword evidence="2" id="KW-0378">Hydrolase</keyword>